<evidence type="ECO:0000313" key="6">
    <source>
        <dbReference type="Proteomes" id="UP001498476"/>
    </source>
</evidence>
<protein>
    <recommendedName>
        <fullName evidence="7">DUF1740-domain-containing protein</fullName>
    </recommendedName>
</protein>
<evidence type="ECO:0000256" key="2">
    <source>
        <dbReference type="ARBA" id="ARBA00009265"/>
    </source>
</evidence>
<feature type="compositionally biased region" description="Basic and acidic residues" evidence="4">
    <location>
        <begin position="19"/>
        <end position="29"/>
    </location>
</feature>
<organism evidence="5 6">
    <name type="scientific">Neonectria punicea</name>
    <dbReference type="NCBI Taxonomy" id="979145"/>
    <lineage>
        <taxon>Eukaryota</taxon>
        <taxon>Fungi</taxon>
        <taxon>Dikarya</taxon>
        <taxon>Ascomycota</taxon>
        <taxon>Pezizomycotina</taxon>
        <taxon>Sordariomycetes</taxon>
        <taxon>Hypocreomycetidae</taxon>
        <taxon>Hypocreales</taxon>
        <taxon>Nectriaceae</taxon>
        <taxon>Neonectria</taxon>
    </lineage>
</organism>
<evidence type="ECO:0000313" key="5">
    <source>
        <dbReference type="EMBL" id="KAK7414897.1"/>
    </source>
</evidence>
<comment type="caution">
    <text evidence="5">The sequence shown here is derived from an EMBL/GenBank/DDBJ whole genome shotgun (WGS) entry which is preliminary data.</text>
</comment>
<keyword evidence="6" id="KW-1185">Reference proteome</keyword>
<dbReference type="Proteomes" id="UP001498476">
    <property type="component" value="Unassembled WGS sequence"/>
</dbReference>
<evidence type="ECO:0000256" key="4">
    <source>
        <dbReference type="SAM" id="MobiDB-lite"/>
    </source>
</evidence>
<accession>A0ABR1H1F9</accession>
<feature type="region of interest" description="Disordered" evidence="4">
    <location>
        <begin position="1"/>
        <end position="120"/>
    </location>
</feature>
<feature type="compositionally biased region" description="Basic and acidic residues" evidence="4">
    <location>
        <begin position="253"/>
        <end position="263"/>
    </location>
</feature>
<comment type="subcellular location">
    <subcellularLocation>
        <location evidence="1">Nucleus</location>
    </subcellularLocation>
</comment>
<dbReference type="InterPro" id="IPR011990">
    <property type="entry name" value="TPR-like_helical_dom_sf"/>
</dbReference>
<evidence type="ECO:0000256" key="3">
    <source>
        <dbReference type="ARBA" id="ARBA00023242"/>
    </source>
</evidence>
<feature type="compositionally biased region" description="Acidic residues" evidence="4">
    <location>
        <begin position="213"/>
        <end position="223"/>
    </location>
</feature>
<dbReference type="Gene3D" id="1.25.40.10">
    <property type="entry name" value="Tetratricopeptide repeat domain"/>
    <property type="match status" value="1"/>
</dbReference>
<dbReference type="InterPro" id="IPR013633">
    <property type="entry name" value="NRDE-2"/>
</dbReference>
<feature type="compositionally biased region" description="Basic residues" evidence="4">
    <location>
        <begin position="76"/>
        <end position="94"/>
    </location>
</feature>
<name>A0ABR1H1F9_9HYPO</name>
<comment type="similarity">
    <text evidence="2">Belongs to the NRDE2 family.</text>
</comment>
<proteinExistence type="inferred from homology"/>
<evidence type="ECO:0000256" key="1">
    <source>
        <dbReference type="ARBA" id="ARBA00004123"/>
    </source>
</evidence>
<keyword evidence="3" id="KW-0539">Nucleus</keyword>
<evidence type="ECO:0008006" key="7">
    <source>
        <dbReference type="Google" id="ProtNLM"/>
    </source>
</evidence>
<feature type="region of interest" description="Disordered" evidence="4">
    <location>
        <begin position="201"/>
        <end position="281"/>
    </location>
</feature>
<sequence length="1101" mass="125273">MSGKDENNRLTVPKFASFKAKETTGDLKAPKFLSFKSKEPENPAGGASAADEDRDRDSRRKRVRHSDSHRSDGQRQRHRSKTHRHDSHHRHREHPKPSSRSETPAKQEPSAKPTRDDDAVSKLYFIDTKGDPLIIKYGGLEKSQIPSYYRYGSGRVLGTKGRLVMHREGARDQFSLRMPGEGSSAFRDRDGLRSKTWRVTSNPRRIRKQEVEAKDDEEEEEDFLPLGTSKKRKHSQNDPESSEDDQGPSYRSIEGKAKPHQFSDSDLESDSESGVGIIDTDQNNPLKWKSIQLSRQVKDHPEDIDTWLELANHQDALLRAGEDIDHKALKGEVHSFAEIKFSMLESALSNVSDPRDRVRVLVPLMREGVKVWNAKVTAKKWKELLKDEENNFMLWKTHLDFAMSNVTTFRHDDIKTMYLDRLHRTVRRPDSDARKEKFSEIIYIFLRATRFIHDSGYKELSVAAWQAVLELNFFRPAEVEGHDQALSEFRDFWESEVPRIGESDAQGWVKFVEADGVGEPPESLLDAGDRGIQSRDDYKTWASIECGRAEKAGVPARTMDEGTEDDPFRVVMFSDIEPLLFVIPRGDLSGLVPQLLDAFLIFMRQPPAFRSSEWTESAHHDQFLSRPASGIEVPTFESPTGVDGLSEETQRKRPFFDQGILHAASSLDMLFAGSDWFSYMSQKTQVAKPELDFVVNVTRQLVHAARIDGLGEYYLGLCSLKDGTGVKKQAKALLKQYPTNLSLYGAYALAEFANKNHGIATKVLASATELASKSLSSNRLLLWRIWSWMELELGHKSLAVRRLCSSVDEVTRSGPDDVVVSQSVLLKTQQTFSSDLSHSLFMGNLDDAAIHAECLILLTYLTADGCTEPTSALQGNISAAMTVIYSQSAEFKSRGYELSKTHERILQFAARILYLNASRGPFRRAYMLEQLNRFMAFFPRNTIFLTLFEWADTSLRVIDEVRTLLHEKVLVAEQDTVSSRVFAIQHEMQRGNVNTTKAAFEHAVSSDACKFSVPVWIFFIRFCISQKELQAKAKDVLLRALRHCPWSKDVMMEAFCTLGRVMESTELRGVFDTMTTKGLRVHVDLEEFLEKRRRERRGNKR</sequence>
<reference evidence="5 6" key="1">
    <citation type="journal article" date="2025" name="Microbiol. Resour. Announc.">
        <title>Draft genome sequences for Neonectria magnoliae and Neonectria punicea, canker pathogens of Liriodendron tulipifera and Acer saccharum in West Virginia.</title>
        <authorList>
            <person name="Petronek H.M."/>
            <person name="Kasson M.T."/>
            <person name="Metheny A.M."/>
            <person name="Stauder C.M."/>
            <person name="Lovett B."/>
            <person name="Lynch S.C."/>
            <person name="Garnas J.R."/>
            <person name="Kasson L.R."/>
            <person name="Stajich J.E."/>
        </authorList>
    </citation>
    <scope>NUCLEOTIDE SEQUENCE [LARGE SCALE GENOMIC DNA]</scope>
    <source>
        <strain evidence="5 6">NRRL 64653</strain>
    </source>
</reference>
<dbReference type="EMBL" id="JAZAVJ010000093">
    <property type="protein sequence ID" value="KAK7414897.1"/>
    <property type="molecule type" value="Genomic_DNA"/>
</dbReference>
<gene>
    <name evidence="5" type="ORF">QQX98_006318</name>
</gene>
<dbReference type="PANTHER" id="PTHR13471">
    <property type="entry name" value="TETRATRICOPEPTIDE-LIKE HELICAL"/>
    <property type="match status" value="1"/>
</dbReference>
<feature type="compositionally biased region" description="Basic and acidic residues" evidence="4">
    <location>
        <begin position="65"/>
        <end position="75"/>
    </location>
</feature>
<dbReference type="Pfam" id="PF08424">
    <property type="entry name" value="NRDE-2"/>
    <property type="match status" value="1"/>
</dbReference>
<dbReference type="PANTHER" id="PTHR13471:SF0">
    <property type="entry name" value="NUCLEAR EXOSOME REGULATOR NRDE2"/>
    <property type="match status" value="1"/>
</dbReference>